<comment type="catalytic activity">
    <reaction evidence="10">
        <text>L-threonyl-[protein] + ATP = O-phospho-L-threonyl-[protein] + ADP + H(+)</text>
        <dbReference type="Rhea" id="RHEA:46608"/>
        <dbReference type="Rhea" id="RHEA-COMP:11060"/>
        <dbReference type="Rhea" id="RHEA-COMP:11605"/>
        <dbReference type="ChEBI" id="CHEBI:15378"/>
        <dbReference type="ChEBI" id="CHEBI:30013"/>
        <dbReference type="ChEBI" id="CHEBI:30616"/>
        <dbReference type="ChEBI" id="CHEBI:61977"/>
        <dbReference type="ChEBI" id="CHEBI:456216"/>
        <dbReference type="EC" id="2.7.11.1"/>
    </reaction>
</comment>
<evidence type="ECO:0000256" key="6">
    <source>
        <dbReference type="ARBA" id="ARBA00022679"/>
    </source>
</evidence>
<evidence type="ECO:0000256" key="10">
    <source>
        <dbReference type="ARBA" id="ARBA00047899"/>
    </source>
</evidence>
<dbReference type="GO" id="GO:0051020">
    <property type="term" value="F:GTPase binding"/>
    <property type="evidence" value="ECO:0007669"/>
    <property type="project" value="UniProtKB-ARBA"/>
</dbReference>
<dbReference type="Pfam" id="PF00069">
    <property type="entry name" value="Pkinase"/>
    <property type="match status" value="1"/>
</dbReference>
<keyword evidence="3" id="KW-0963">Cytoplasm</keyword>
<proteinExistence type="predicted"/>
<evidence type="ECO:0000256" key="9">
    <source>
        <dbReference type="ARBA" id="ARBA00022840"/>
    </source>
</evidence>
<keyword evidence="7" id="KW-0547">Nucleotide-binding</keyword>
<reference evidence="15 16" key="4">
    <citation type="journal article" date="2011" name="BMC Genomics">
        <title>RNA-Seq improves annotation of protein-coding genes in the cucumber genome.</title>
        <authorList>
            <person name="Li Z."/>
            <person name="Zhang Z."/>
            <person name="Yan P."/>
            <person name="Huang S."/>
            <person name="Fei Z."/>
            <person name="Lin K."/>
        </authorList>
    </citation>
    <scope>NUCLEOTIDE SEQUENCE [LARGE SCALE GENOMIC DNA]</scope>
    <source>
        <strain evidence="16">cv. 9930</strain>
    </source>
</reference>
<evidence type="ECO:0000256" key="13">
    <source>
        <dbReference type="SAM" id="MobiDB-lite"/>
    </source>
</evidence>
<dbReference type="PANTHER" id="PTHR47987:SF7">
    <property type="entry name" value="PROTEIN KINASE SUPERFAMILY PROTEIN"/>
    <property type="match status" value="1"/>
</dbReference>
<sequence length="498" mass="55620">MTVQVEIEDQTDQILQPEMEIGEIGKRKKEMEETEEGEEGMKVKGEEEFVCDENSPRGVFEIPIVGTDSDQSESSSGDGGGEDGEGTLTVAEKALLPGALLQEVGGIPWKAMIGCIKKKSVWRFSTIPLLAASYEISRKNFKRKLARIRSADEGITGDDIPFCKPSWRNYGFAELSAATNNFSPENLLGKGGQAEVYKGCLSDGQIVAVKRLMKKEKENEERTADFLSELGIIAHINHPNAARLLGFGIESGLYLVLEFIPYGSFASALFGAEPLEWNIRFKVALGVAEGLNYLHRECPRRIIHRDIKASNILLAENYEPLISDFGLAKWLPENWAHHVVFPIEGTFGYLAPEYFMHGIVDERTDVFAFGVLLLELITGRRAVDSSRQSLVIWAKPLLDNNSFKELTDPKLGDNYDQTEMGRTMLAASMCINHSSSMRPHMNRVVQLLKGEDGPLDQLKHKSMDGDRSLLLEACDLEDYTNNSSYLNDLNRHRELVLE</sequence>
<dbReference type="KEGG" id="csv:101214528"/>
<evidence type="ECO:0000256" key="1">
    <source>
        <dbReference type="ARBA" id="ARBA00004496"/>
    </source>
</evidence>
<reference evidence="15 16" key="2">
    <citation type="journal article" date="2009" name="PLoS ONE">
        <title>An integrated genetic and cytogenetic map of the cucumber genome.</title>
        <authorList>
            <person name="Ren Y."/>
            <person name="Zhang Z."/>
            <person name="Liu J."/>
            <person name="Staub J.E."/>
            <person name="Han Y."/>
            <person name="Cheng Z."/>
            <person name="Li X."/>
            <person name="Lu J."/>
            <person name="Miao H."/>
            <person name="Kang H."/>
            <person name="Xie B."/>
            <person name="Gu X."/>
            <person name="Wang X."/>
            <person name="Du Y."/>
            <person name="Jin W."/>
            <person name="Huang S."/>
        </authorList>
    </citation>
    <scope>NUCLEOTIDE SEQUENCE [LARGE SCALE GENOMIC DNA]</scope>
    <source>
        <strain evidence="16">cv. 9930</strain>
    </source>
</reference>
<comment type="subunit">
    <text evidence="12">Interacts with ARAC5 and ARAC10.</text>
</comment>
<keyword evidence="9" id="KW-0067">ATP-binding</keyword>
<evidence type="ECO:0000256" key="11">
    <source>
        <dbReference type="ARBA" id="ARBA00048679"/>
    </source>
</evidence>
<dbReference type="Gramene" id="KGN56310">
    <property type="protein sequence ID" value="KGN56310"/>
    <property type="gene ID" value="Csa_3G114500"/>
</dbReference>
<evidence type="ECO:0000256" key="3">
    <source>
        <dbReference type="ARBA" id="ARBA00022490"/>
    </source>
</evidence>
<dbReference type="FunFam" id="3.30.200.20:FF:000389">
    <property type="entry name" value="Receptor-like cytosolic serine/threonine-protein kinase RBK1"/>
    <property type="match status" value="1"/>
</dbReference>
<dbReference type="EC" id="2.7.11.1" evidence="2"/>
<keyword evidence="4" id="KW-0723">Serine/threonine-protein kinase</keyword>
<dbReference type="InterPro" id="IPR011009">
    <property type="entry name" value="Kinase-like_dom_sf"/>
</dbReference>
<dbReference type="InterPro" id="IPR008271">
    <property type="entry name" value="Ser/Thr_kinase_AS"/>
</dbReference>
<dbReference type="SMART" id="SM00220">
    <property type="entry name" value="S_TKc"/>
    <property type="match status" value="1"/>
</dbReference>
<dbReference type="eggNOG" id="KOG1187">
    <property type="taxonomic scope" value="Eukaryota"/>
</dbReference>
<dbReference type="STRING" id="3659.A0A0A0L2T4"/>
<organism evidence="15 16">
    <name type="scientific">Cucumis sativus</name>
    <name type="common">Cucumber</name>
    <dbReference type="NCBI Taxonomy" id="3659"/>
    <lineage>
        <taxon>Eukaryota</taxon>
        <taxon>Viridiplantae</taxon>
        <taxon>Streptophyta</taxon>
        <taxon>Embryophyta</taxon>
        <taxon>Tracheophyta</taxon>
        <taxon>Spermatophyta</taxon>
        <taxon>Magnoliopsida</taxon>
        <taxon>eudicotyledons</taxon>
        <taxon>Gunneridae</taxon>
        <taxon>Pentapetalae</taxon>
        <taxon>rosids</taxon>
        <taxon>fabids</taxon>
        <taxon>Cucurbitales</taxon>
        <taxon>Cucurbitaceae</taxon>
        <taxon>Benincaseae</taxon>
        <taxon>Cucumis</taxon>
    </lineage>
</organism>
<feature type="domain" description="Protein kinase" evidence="14">
    <location>
        <begin position="182"/>
        <end position="463"/>
    </location>
</feature>
<dbReference type="OMA" id="LPENWAH"/>
<keyword evidence="16" id="KW-1185">Reference proteome</keyword>
<dbReference type="GO" id="GO:0005737">
    <property type="term" value="C:cytoplasm"/>
    <property type="evidence" value="ECO:0007669"/>
    <property type="project" value="UniProtKB-SubCell"/>
</dbReference>
<dbReference type="GO" id="GO:0004674">
    <property type="term" value="F:protein serine/threonine kinase activity"/>
    <property type="evidence" value="ECO:0007669"/>
    <property type="project" value="UniProtKB-KW"/>
</dbReference>
<evidence type="ECO:0000256" key="7">
    <source>
        <dbReference type="ARBA" id="ARBA00022741"/>
    </source>
</evidence>
<dbReference type="Gene3D" id="1.10.510.10">
    <property type="entry name" value="Transferase(Phosphotransferase) domain 1"/>
    <property type="match status" value="1"/>
</dbReference>
<keyword evidence="6" id="KW-0808">Transferase</keyword>
<evidence type="ECO:0000259" key="14">
    <source>
        <dbReference type="PROSITE" id="PS50011"/>
    </source>
</evidence>
<dbReference type="GO" id="GO:0005524">
    <property type="term" value="F:ATP binding"/>
    <property type="evidence" value="ECO:0007669"/>
    <property type="project" value="UniProtKB-KW"/>
</dbReference>
<dbReference type="Proteomes" id="UP000029981">
    <property type="component" value="Chromosome 3"/>
</dbReference>
<dbReference type="Gene3D" id="3.30.200.20">
    <property type="entry name" value="Phosphorylase Kinase, domain 1"/>
    <property type="match status" value="1"/>
</dbReference>
<feature type="region of interest" description="Disordered" evidence="13">
    <location>
        <begin position="63"/>
        <end position="86"/>
    </location>
</feature>
<evidence type="ECO:0000256" key="12">
    <source>
        <dbReference type="ARBA" id="ARBA00063228"/>
    </source>
</evidence>
<evidence type="ECO:0000256" key="8">
    <source>
        <dbReference type="ARBA" id="ARBA00022777"/>
    </source>
</evidence>
<accession>A0A0A0L2T4</accession>
<evidence type="ECO:0000313" key="15">
    <source>
        <dbReference type="EMBL" id="KGN56310.1"/>
    </source>
</evidence>
<evidence type="ECO:0000313" key="16">
    <source>
        <dbReference type="Proteomes" id="UP000029981"/>
    </source>
</evidence>
<reference evidence="15 16" key="3">
    <citation type="journal article" date="2010" name="BMC Genomics">
        <title>Transcriptome sequencing and comparative analysis of cucumber flowers with different sex types.</title>
        <authorList>
            <person name="Guo S."/>
            <person name="Zheng Y."/>
            <person name="Joung J.G."/>
            <person name="Liu S."/>
            <person name="Zhang Z."/>
            <person name="Crasta O.R."/>
            <person name="Sobral B.W."/>
            <person name="Xu Y."/>
            <person name="Huang S."/>
            <person name="Fei Z."/>
        </authorList>
    </citation>
    <scope>NUCLEOTIDE SEQUENCE [LARGE SCALE GENOMIC DNA]</scope>
    <source>
        <strain evidence="16">cv. 9930</strain>
    </source>
</reference>
<gene>
    <name evidence="15" type="ORF">Csa_3G114500</name>
</gene>
<reference evidence="15 16" key="1">
    <citation type="journal article" date="2009" name="Nat. Genet.">
        <title>The genome of the cucumber, Cucumis sativus L.</title>
        <authorList>
            <person name="Huang S."/>
            <person name="Li R."/>
            <person name="Zhang Z."/>
            <person name="Li L."/>
            <person name="Gu X."/>
            <person name="Fan W."/>
            <person name="Lucas W.J."/>
            <person name="Wang X."/>
            <person name="Xie B."/>
            <person name="Ni P."/>
            <person name="Ren Y."/>
            <person name="Zhu H."/>
            <person name="Li J."/>
            <person name="Lin K."/>
            <person name="Jin W."/>
            <person name="Fei Z."/>
            <person name="Li G."/>
            <person name="Staub J."/>
            <person name="Kilian A."/>
            <person name="van der Vossen E.A."/>
            <person name="Wu Y."/>
            <person name="Guo J."/>
            <person name="He J."/>
            <person name="Jia Z."/>
            <person name="Ren Y."/>
            <person name="Tian G."/>
            <person name="Lu Y."/>
            <person name="Ruan J."/>
            <person name="Qian W."/>
            <person name="Wang M."/>
            <person name="Huang Q."/>
            <person name="Li B."/>
            <person name="Xuan Z."/>
            <person name="Cao J."/>
            <person name="Asan"/>
            <person name="Wu Z."/>
            <person name="Zhang J."/>
            <person name="Cai Q."/>
            <person name="Bai Y."/>
            <person name="Zhao B."/>
            <person name="Han Y."/>
            <person name="Li Y."/>
            <person name="Li X."/>
            <person name="Wang S."/>
            <person name="Shi Q."/>
            <person name="Liu S."/>
            <person name="Cho W.K."/>
            <person name="Kim J.Y."/>
            <person name="Xu Y."/>
            <person name="Heller-Uszynska K."/>
            <person name="Miao H."/>
            <person name="Cheng Z."/>
            <person name="Zhang S."/>
            <person name="Wu J."/>
            <person name="Yang Y."/>
            <person name="Kang H."/>
            <person name="Li M."/>
            <person name="Liang H."/>
            <person name="Ren X."/>
            <person name="Shi Z."/>
            <person name="Wen M."/>
            <person name="Jian M."/>
            <person name="Yang H."/>
            <person name="Zhang G."/>
            <person name="Yang Z."/>
            <person name="Chen R."/>
            <person name="Liu S."/>
            <person name="Li J."/>
            <person name="Ma L."/>
            <person name="Liu H."/>
            <person name="Zhou Y."/>
            <person name="Zhao J."/>
            <person name="Fang X."/>
            <person name="Li G."/>
            <person name="Fang L."/>
            <person name="Li Y."/>
            <person name="Liu D."/>
            <person name="Zheng H."/>
            <person name="Zhang Y."/>
            <person name="Qin N."/>
            <person name="Li Z."/>
            <person name="Yang G."/>
            <person name="Yang S."/>
            <person name="Bolund L."/>
            <person name="Kristiansen K."/>
            <person name="Zheng H."/>
            <person name="Li S."/>
            <person name="Zhang X."/>
            <person name="Yang H."/>
            <person name="Wang J."/>
            <person name="Sun R."/>
            <person name="Zhang B."/>
            <person name="Jiang S."/>
            <person name="Wang J."/>
            <person name="Du Y."/>
            <person name="Li S."/>
        </authorList>
    </citation>
    <scope>NUCLEOTIDE SEQUENCE [LARGE SCALE GENOMIC DNA]</scope>
    <source>
        <strain evidence="16">cv. 9930</strain>
    </source>
</reference>
<dbReference type="SUPFAM" id="SSF56112">
    <property type="entry name" value="Protein kinase-like (PK-like)"/>
    <property type="match status" value="1"/>
</dbReference>
<dbReference type="PROSITE" id="PS00108">
    <property type="entry name" value="PROTEIN_KINASE_ST"/>
    <property type="match status" value="1"/>
</dbReference>
<dbReference type="PROSITE" id="PS50011">
    <property type="entry name" value="PROTEIN_KINASE_DOM"/>
    <property type="match status" value="1"/>
</dbReference>
<name>A0A0A0L2T4_CUCSA</name>
<comment type="catalytic activity">
    <reaction evidence="11">
        <text>L-seryl-[protein] + ATP = O-phospho-L-seryl-[protein] + ADP + H(+)</text>
        <dbReference type="Rhea" id="RHEA:17989"/>
        <dbReference type="Rhea" id="RHEA-COMP:9863"/>
        <dbReference type="Rhea" id="RHEA-COMP:11604"/>
        <dbReference type="ChEBI" id="CHEBI:15378"/>
        <dbReference type="ChEBI" id="CHEBI:29999"/>
        <dbReference type="ChEBI" id="CHEBI:30616"/>
        <dbReference type="ChEBI" id="CHEBI:83421"/>
        <dbReference type="ChEBI" id="CHEBI:456216"/>
        <dbReference type="EC" id="2.7.11.1"/>
    </reaction>
</comment>
<dbReference type="GO" id="GO:0016301">
    <property type="term" value="F:kinase activity"/>
    <property type="evidence" value="ECO:0000318"/>
    <property type="project" value="GO_Central"/>
</dbReference>
<dbReference type="EMBL" id="CM002924">
    <property type="protein sequence ID" value="KGN56310.1"/>
    <property type="molecule type" value="Genomic_DNA"/>
</dbReference>
<evidence type="ECO:0000256" key="2">
    <source>
        <dbReference type="ARBA" id="ARBA00012513"/>
    </source>
</evidence>
<dbReference type="FunFam" id="1.10.510.10:FF:000335">
    <property type="entry name" value="receptor-like cytosolic serine/threonine-protein kinase RBK2"/>
    <property type="match status" value="1"/>
</dbReference>
<feature type="region of interest" description="Disordered" evidence="13">
    <location>
        <begin position="25"/>
        <end position="46"/>
    </location>
</feature>
<dbReference type="PANTHER" id="PTHR47987">
    <property type="entry name" value="OS08G0249100 PROTEIN"/>
    <property type="match status" value="1"/>
</dbReference>
<dbReference type="AlphaFoldDB" id="A0A0A0L2T4"/>
<evidence type="ECO:0000256" key="5">
    <source>
        <dbReference type="ARBA" id="ARBA00022553"/>
    </source>
</evidence>
<comment type="subcellular location">
    <subcellularLocation>
        <location evidence="1">Cytoplasm</location>
    </subcellularLocation>
</comment>
<keyword evidence="5" id="KW-0597">Phosphoprotein</keyword>
<dbReference type="InterPro" id="IPR000719">
    <property type="entry name" value="Prot_kinase_dom"/>
</dbReference>
<keyword evidence="8" id="KW-0418">Kinase</keyword>
<protein>
    <recommendedName>
        <fullName evidence="2">non-specific serine/threonine protein kinase</fullName>
        <ecNumber evidence="2">2.7.11.1</ecNumber>
    </recommendedName>
</protein>
<evidence type="ECO:0000256" key="4">
    <source>
        <dbReference type="ARBA" id="ARBA00022527"/>
    </source>
</evidence>
<dbReference type="InterPro" id="IPR046958">
    <property type="entry name" value="RBK1/2/STUNTED"/>
</dbReference>
<dbReference type="OrthoDB" id="4062651at2759"/>